<feature type="transmembrane region" description="Helical" evidence="1">
    <location>
        <begin position="42"/>
        <end position="66"/>
    </location>
</feature>
<name>A0A4Y8IFW0_9BACI</name>
<evidence type="ECO:0000313" key="3">
    <source>
        <dbReference type="Proteomes" id="UP000297975"/>
    </source>
</evidence>
<accession>A0A4Y8IFW0</accession>
<sequence length="141" mass="16598">MRQNIIRFLVYFLSILIVCAYALVMDHYFLIIKQYANATFNILPLILFIAISPILIGMLLKIPHLILNWKETEWGFDWVKFLSIGLITLLFIIHYIMSYFNSMIEMPQYIAFTIPDQLLTVFGVVFGYVLLSCIRYDKTEN</sequence>
<evidence type="ECO:0000256" key="1">
    <source>
        <dbReference type="SAM" id="Phobius"/>
    </source>
</evidence>
<dbReference type="AlphaFoldDB" id="A0A4Y8IFW0"/>
<keyword evidence="3" id="KW-1185">Reference proteome</keyword>
<gene>
    <name evidence="2" type="ORF">E3U55_10040</name>
</gene>
<dbReference type="Proteomes" id="UP000297975">
    <property type="component" value="Unassembled WGS sequence"/>
</dbReference>
<dbReference type="OrthoDB" id="1798014at2"/>
<keyword evidence="1" id="KW-1133">Transmembrane helix</keyword>
<feature type="transmembrane region" description="Helical" evidence="1">
    <location>
        <begin position="78"/>
        <end position="97"/>
    </location>
</feature>
<keyword evidence="1" id="KW-0812">Transmembrane</keyword>
<proteinExistence type="predicted"/>
<protein>
    <submittedName>
        <fullName evidence="2">Uncharacterized protein</fullName>
    </submittedName>
</protein>
<feature type="transmembrane region" description="Helical" evidence="1">
    <location>
        <begin position="9"/>
        <end position="30"/>
    </location>
</feature>
<feature type="transmembrane region" description="Helical" evidence="1">
    <location>
        <begin position="109"/>
        <end position="131"/>
    </location>
</feature>
<keyword evidence="1" id="KW-0472">Membrane</keyword>
<dbReference type="RefSeq" id="WP_134340295.1">
    <property type="nucleotide sequence ID" value="NZ_SOPW01000010.1"/>
</dbReference>
<organism evidence="2 3">
    <name type="scientific">Filobacillus milosensis</name>
    <dbReference type="NCBI Taxonomy" id="94137"/>
    <lineage>
        <taxon>Bacteria</taxon>
        <taxon>Bacillati</taxon>
        <taxon>Bacillota</taxon>
        <taxon>Bacilli</taxon>
        <taxon>Bacillales</taxon>
        <taxon>Bacillaceae</taxon>
        <taxon>Filobacillus</taxon>
    </lineage>
</organism>
<reference evidence="2 3" key="1">
    <citation type="submission" date="2019-03" db="EMBL/GenBank/DDBJ databases">
        <authorList>
            <person name="He R.-H."/>
        </authorList>
    </citation>
    <scope>NUCLEOTIDE SEQUENCE [LARGE SCALE GENOMIC DNA]</scope>
    <source>
        <strain evidence="3">SH 714</strain>
    </source>
</reference>
<comment type="caution">
    <text evidence="2">The sequence shown here is derived from an EMBL/GenBank/DDBJ whole genome shotgun (WGS) entry which is preliminary data.</text>
</comment>
<dbReference type="EMBL" id="SOPW01000010">
    <property type="protein sequence ID" value="TFB19497.1"/>
    <property type="molecule type" value="Genomic_DNA"/>
</dbReference>
<evidence type="ECO:0000313" key="2">
    <source>
        <dbReference type="EMBL" id="TFB19497.1"/>
    </source>
</evidence>